<protein>
    <submittedName>
        <fullName evidence="2">Uncharacterized protein</fullName>
    </submittedName>
</protein>
<dbReference type="AlphaFoldDB" id="A0A9N7TX71"/>
<dbReference type="EMBL" id="CADEAL010000380">
    <property type="protein sequence ID" value="CAB1419308.1"/>
    <property type="molecule type" value="Genomic_DNA"/>
</dbReference>
<dbReference type="Proteomes" id="UP001153269">
    <property type="component" value="Unassembled WGS sequence"/>
</dbReference>
<feature type="region of interest" description="Disordered" evidence="1">
    <location>
        <begin position="1"/>
        <end position="101"/>
    </location>
</feature>
<comment type="caution">
    <text evidence="2">The sequence shown here is derived from an EMBL/GenBank/DDBJ whole genome shotgun (WGS) entry which is preliminary data.</text>
</comment>
<evidence type="ECO:0000313" key="2">
    <source>
        <dbReference type="EMBL" id="CAB1419308.1"/>
    </source>
</evidence>
<keyword evidence="3" id="KW-1185">Reference proteome</keyword>
<feature type="compositionally biased region" description="Polar residues" evidence="1">
    <location>
        <begin position="1"/>
        <end position="13"/>
    </location>
</feature>
<feature type="compositionally biased region" description="Polar residues" evidence="1">
    <location>
        <begin position="43"/>
        <end position="56"/>
    </location>
</feature>
<sequence>MESKGKSSTSQQAERAAALPEHSRVNMVPEAVEKPQHLHPLVSLTSSHNYSKSSVDLGSRNRPPPPLHSALGLNAGKTPGTNNPAPSAKHHLTLANDRLIN</sequence>
<evidence type="ECO:0000313" key="3">
    <source>
        <dbReference type="Proteomes" id="UP001153269"/>
    </source>
</evidence>
<proteinExistence type="predicted"/>
<name>A0A9N7TX71_PLEPL</name>
<evidence type="ECO:0000256" key="1">
    <source>
        <dbReference type="SAM" id="MobiDB-lite"/>
    </source>
</evidence>
<accession>A0A9N7TX71</accession>
<gene>
    <name evidence="2" type="ORF">PLEPLA_LOCUS7136</name>
</gene>
<reference evidence="2" key="1">
    <citation type="submission" date="2020-03" db="EMBL/GenBank/DDBJ databases">
        <authorList>
            <person name="Weist P."/>
        </authorList>
    </citation>
    <scope>NUCLEOTIDE SEQUENCE</scope>
</reference>
<organism evidence="2 3">
    <name type="scientific">Pleuronectes platessa</name>
    <name type="common">European plaice</name>
    <dbReference type="NCBI Taxonomy" id="8262"/>
    <lineage>
        <taxon>Eukaryota</taxon>
        <taxon>Metazoa</taxon>
        <taxon>Chordata</taxon>
        <taxon>Craniata</taxon>
        <taxon>Vertebrata</taxon>
        <taxon>Euteleostomi</taxon>
        <taxon>Actinopterygii</taxon>
        <taxon>Neopterygii</taxon>
        <taxon>Teleostei</taxon>
        <taxon>Neoteleostei</taxon>
        <taxon>Acanthomorphata</taxon>
        <taxon>Carangaria</taxon>
        <taxon>Pleuronectiformes</taxon>
        <taxon>Pleuronectoidei</taxon>
        <taxon>Pleuronectidae</taxon>
        <taxon>Pleuronectes</taxon>
    </lineage>
</organism>